<evidence type="ECO:0000256" key="6">
    <source>
        <dbReference type="ARBA" id="ARBA00022741"/>
    </source>
</evidence>
<evidence type="ECO:0000313" key="23">
    <source>
        <dbReference type="Proteomes" id="UP001154322"/>
    </source>
</evidence>
<feature type="binding site" evidence="18">
    <location>
        <position position="144"/>
    </location>
    <ligand>
        <name>(6S)-NADPHX</name>
        <dbReference type="ChEBI" id="CHEBI:64076"/>
    </ligand>
</feature>
<proteinExistence type="inferred from homology"/>
<evidence type="ECO:0000256" key="13">
    <source>
        <dbReference type="ARBA" id="ARBA00023268"/>
    </source>
</evidence>
<keyword evidence="11 18" id="KW-0413">Isomerase</keyword>
<feature type="binding site" evidence="17">
    <location>
        <position position="460"/>
    </location>
    <ligand>
        <name>(6S)-NADPHX</name>
        <dbReference type="ChEBI" id="CHEBI:64076"/>
    </ligand>
</feature>
<feature type="binding site" evidence="17">
    <location>
        <begin position="430"/>
        <end position="434"/>
    </location>
    <ligand>
        <name>AMP</name>
        <dbReference type="ChEBI" id="CHEBI:456215"/>
    </ligand>
</feature>
<dbReference type="Pfam" id="PF03853">
    <property type="entry name" value="YjeF_N"/>
    <property type="match status" value="1"/>
</dbReference>
<dbReference type="HAMAP" id="MF_01965">
    <property type="entry name" value="NADHX_dehydratase"/>
    <property type="match status" value="1"/>
</dbReference>
<evidence type="ECO:0000256" key="7">
    <source>
        <dbReference type="ARBA" id="ARBA00022840"/>
    </source>
</evidence>
<evidence type="ECO:0000259" key="21">
    <source>
        <dbReference type="PROSITE" id="PS51385"/>
    </source>
</evidence>
<dbReference type="InterPro" id="IPR030677">
    <property type="entry name" value="Nnr"/>
</dbReference>
<dbReference type="CDD" id="cd01171">
    <property type="entry name" value="YXKO-related"/>
    <property type="match status" value="1"/>
</dbReference>
<dbReference type="PIRSF" id="PIRSF017184">
    <property type="entry name" value="Nnr"/>
    <property type="match status" value="1"/>
</dbReference>
<evidence type="ECO:0000256" key="5">
    <source>
        <dbReference type="ARBA" id="ARBA00022723"/>
    </source>
</evidence>
<dbReference type="EMBL" id="CALYLO010000005">
    <property type="protein sequence ID" value="CAH8246788.1"/>
    <property type="molecule type" value="Genomic_DNA"/>
</dbReference>
<dbReference type="PROSITE" id="PS51383">
    <property type="entry name" value="YJEF_C_3"/>
    <property type="match status" value="1"/>
</dbReference>
<dbReference type="InterPro" id="IPR036652">
    <property type="entry name" value="YjeF_N_dom_sf"/>
</dbReference>
<comment type="similarity">
    <text evidence="18">Belongs to the NnrE/AIBP family.</text>
</comment>
<organism evidence="22 23">
    <name type="scientific">Paenibacillus melissococcoides</name>
    <dbReference type="NCBI Taxonomy" id="2912268"/>
    <lineage>
        <taxon>Bacteria</taxon>
        <taxon>Bacillati</taxon>
        <taxon>Bacillota</taxon>
        <taxon>Bacilli</taxon>
        <taxon>Bacillales</taxon>
        <taxon>Paenibacillaceae</taxon>
        <taxon>Paenibacillus</taxon>
    </lineage>
</organism>
<comment type="catalytic activity">
    <reaction evidence="2 18 19">
        <text>(6R)-NADPHX = (6S)-NADPHX</text>
        <dbReference type="Rhea" id="RHEA:32227"/>
        <dbReference type="ChEBI" id="CHEBI:64076"/>
        <dbReference type="ChEBI" id="CHEBI:64077"/>
        <dbReference type="EC" id="5.1.99.6"/>
    </reaction>
</comment>
<evidence type="ECO:0000256" key="1">
    <source>
        <dbReference type="ARBA" id="ARBA00000013"/>
    </source>
</evidence>
<dbReference type="InterPro" id="IPR004443">
    <property type="entry name" value="YjeF_N_dom"/>
</dbReference>
<dbReference type="SUPFAM" id="SSF53613">
    <property type="entry name" value="Ribokinase-like"/>
    <property type="match status" value="1"/>
</dbReference>
<evidence type="ECO:0000256" key="10">
    <source>
        <dbReference type="ARBA" id="ARBA00023027"/>
    </source>
</evidence>
<feature type="binding site" evidence="17">
    <location>
        <position position="459"/>
    </location>
    <ligand>
        <name>AMP</name>
        <dbReference type="ChEBI" id="CHEBI:456215"/>
    </ligand>
</feature>
<gene>
    <name evidence="18" type="primary">nnrE</name>
    <name evidence="17" type="synonym">nnrD</name>
    <name evidence="22" type="ORF">WJ0W_004021</name>
</gene>
<keyword evidence="9 18" id="KW-0630">Potassium</keyword>
<feature type="binding site" evidence="18">
    <location>
        <position position="165"/>
    </location>
    <ligand>
        <name>K(+)</name>
        <dbReference type="ChEBI" id="CHEBI:29103"/>
    </ligand>
</feature>
<feature type="binding site" evidence="18">
    <location>
        <begin position="133"/>
        <end position="139"/>
    </location>
    <ligand>
        <name>(6S)-NADPHX</name>
        <dbReference type="ChEBI" id="CHEBI:64076"/>
    </ligand>
</feature>
<dbReference type="SUPFAM" id="SSF64153">
    <property type="entry name" value="YjeF N-terminal domain-like"/>
    <property type="match status" value="1"/>
</dbReference>
<keyword evidence="8 17" id="KW-0521">NADP</keyword>
<dbReference type="PROSITE" id="PS51385">
    <property type="entry name" value="YJEF_N"/>
    <property type="match status" value="1"/>
</dbReference>
<comment type="cofactor">
    <cofactor evidence="18 19">
        <name>K(+)</name>
        <dbReference type="ChEBI" id="CHEBI:29103"/>
    </cofactor>
    <text evidence="18 19">Binds 1 potassium ion per subunit.</text>
</comment>
<comment type="cofactor">
    <cofactor evidence="17">
        <name>Mg(2+)</name>
        <dbReference type="ChEBI" id="CHEBI:18420"/>
    </cofactor>
</comment>
<keyword evidence="5 18" id="KW-0479">Metal-binding</keyword>
<dbReference type="RefSeq" id="WP_213426325.1">
    <property type="nucleotide sequence ID" value="NZ_AP031286.1"/>
</dbReference>
<keyword evidence="23" id="KW-1185">Reference proteome</keyword>
<comment type="similarity">
    <text evidence="4 19">In the C-terminal section; belongs to the NnrD/CARKD family.</text>
</comment>
<comment type="function">
    <text evidence="17">Catalyzes the dehydration of the S-form of NAD(P)HX at the expense of ADP, which is converted to AMP. Together with NAD(P)HX epimerase, which catalyzes the epimerization of the S- and R-forms, the enzyme allows the repair of both epimers of NAD(P)HX, a damaged form of NAD(P)H that is a result of enzymatic or heat-dependent hydration.</text>
</comment>
<keyword evidence="12 17" id="KW-0456">Lyase</keyword>
<feature type="domain" description="YjeF N-terminal" evidence="21">
    <location>
        <begin position="9"/>
        <end position="219"/>
    </location>
</feature>
<evidence type="ECO:0000256" key="11">
    <source>
        <dbReference type="ARBA" id="ARBA00023235"/>
    </source>
</evidence>
<feature type="binding site" evidence="18">
    <location>
        <position position="129"/>
    </location>
    <ligand>
        <name>K(+)</name>
        <dbReference type="ChEBI" id="CHEBI:29103"/>
    </ligand>
</feature>
<evidence type="ECO:0000256" key="3">
    <source>
        <dbReference type="ARBA" id="ARBA00006001"/>
    </source>
</evidence>
<comment type="function">
    <text evidence="14 19">Bifunctional enzyme that catalyzes the epimerization of the S- and R-forms of NAD(P)HX and the dehydration of the S-form of NAD(P)HX at the expense of ADP, which is converted to AMP. This allows the repair of both epimers of NAD(P)HX, a damaged form of NAD(P)H that is a result of enzymatic or heat-dependent hydration.</text>
</comment>
<keyword evidence="10 17" id="KW-0520">NAD</keyword>
<evidence type="ECO:0000256" key="16">
    <source>
        <dbReference type="ARBA" id="ARBA00049209"/>
    </source>
</evidence>
<dbReference type="EC" id="5.1.99.6" evidence="19"/>
<keyword evidence="13" id="KW-0511">Multifunctional enzyme</keyword>
<comment type="caution">
    <text evidence="22">The sequence shown here is derived from an EMBL/GenBank/DDBJ whole genome shotgun (WGS) entry which is preliminary data.</text>
</comment>
<protein>
    <recommendedName>
        <fullName evidence="19">Bifunctional NAD(P)H-hydrate repair enzyme</fullName>
    </recommendedName>
    <alternativeName>
        <fullName evidence="19">Nicotinamide nucleotide repair protein</fullName>
    </alternativeName>
    <domain>
        <recommendedName>
            <fullName evidence="19">ADP-dependent (S)-NAD(P)H-hydrate dehydratase</fullName>
            <ecNumber evidence="19">4.2.1.136</ecNumber>
        </recommendedName>
        <alternativeName>
            <fullName evidence="19">ADP-dependent NAD(P)HX dehydratase</fullName>
        </alternativeName>
    </domain>
    <domain>
        <recommendedName>
            <fullName evidence="19">NAD(P)H-hydrate epimerase</fullName>
            <ecNumber evidence="19">5.1.99.6</ecNumber>
        </recommendedName>
    </domain>
</protein>
<dbReference type="NCBIfam" id="TIGR00196">
    <property type="entry name" value="yjeF_cterm"/>
    <property type="match status" value="1"/>
</dbReference>
<keyword evidence="6 17" id="KW-0547">Nucleotide-binding</keyword>
<comment type="similarity">
    <text evidence="17">Belongs to the NnrD/CARKD family.</text>
</comment>
<comment type="similarity">
    <text evidence="3 19">In the N-terminal section; belongs to the NnrE/AIBP family.</text>
</comment>
<evidence type="ECO:0000256" key="15">
    <source>
        <dbReference type="ARBA" id="ARBA00048238"/>
    </source>
</evidence>
<feature type="domain" description="YjeF C-terminal" evidence="20">
    <location>
        <begin position="234"/>
        <end position="513"/>
    </location>
</feature>
<feature type="binding site" evidence="18">
    <location>
        <position position="162"/>
    </location>
    <ligand>
        <name>(6S)-NADPHX</name>
        <dbReference type="ChEBI" id="CHEBI:64076"/>
    </ligand>
</feature>
<comment type="catalytic activity">
    <reaction evidence="15 17 19">
        <text>(6S)-NADHX + ADP = AMP + phosphate + NADH + H(+)</text>
        <dbReference type="Rhea" id="RHEA:32223"/>
        <dbReference type="ChEBI" id="CHEBI:15378"/>
        <dbReference type="ChEBI" id="CHEBI:43474"/>
        <dbReference type="ChEBI" id="CHEBI:57945"/>
        <dbReference type="ChEBI" id="CHEBI:64074"/>
        <dbReference type="ChEBI" id="CHEBI:456215"/>
        <dbReference type="ChEBI" id="CHEBI:456216"/>
        <dbReference type="EC" id="4.2.1.136"/>
    </reaction>
</comment>
<dbReference type="Gene3D" id="3.40.1190.20">
    <property type="match status" value="1"/>
</dbReference>
<evidence type="ECO:0000256" key="8">
    <source>
        <dbReference type="ARBA" id="ARBA00022857"/>
    </source>
</evidence>
<name>A0ABN8UA52_9BACL</name>
<evidence type="ECO:0000256" key="9">
    <source>
        <dbReference type="ARBA" id="ARBA00022958"/>
    </source>
</evidence>
<evidence type="ECO:0000256" key="12">
    <source>
        <dbReference type="ARBA" id="ARBA00023239"/>
    </source>
</evidence>
<evidence type="ECO:0000256" key="17">
    <source>
        <dbReference type="HAMAP-Rule" id="MF_01965"/>
    </source>
</evidence>
<reference evidence="22" key="1">
    <citation type="submission" date="2022-06" db="EMBL/GenBank/DDBJ databases">
        <authorList>
            <person name="Dietemann V."/>
            <person name="Ory F."/>
            <person name="Dainat B."/>
            <person name="Oberhansli S."/>
        </authorList>
    </citation>
    <scope>NUCLEOTIDE SEQUENCE</scope>
    <source>
        <strain evidence="22">Ena-SAMPLE-TAB-26-04-2022-14:26:32:270-5432</strain>
    </source>
</reference>
<accession>A0ABN8UA52</accession>
<sequence length="513" mass="52934">MYIVTSAEMRALDEYAIHTIGIPAAVLMENAGRAVAEEVAKLSSELGDLGASKPWLILVGKGNNGGDGIVAARHLKEMGVSAELLYAADPAKLTSDAALQRDIAVRMGIAASLYGTGSIRWEEYAGIVDALLGTGTAGAPREPYASIIREANASGLPLVAVDIPSGIDADTGEAHDPSIHADMTVALAFLKRGLTQYPGAERAGRVVVRSIGIPAGLAEKEGIRTLWTNEELFLRRFGLTLPLTRRADTHKGTYGHVLVAAGTRQYSGAGLLASAAALRSGAGLVSWALPERLLDPMIGRLPEAMLHGMPDGGRGDWAAVPPEAVLRLAADKKALAIGPGMGRFAGDGAWLREIWAAAPCPLVADADALNMIAEAGGLDAWPQRDGAAILTPHPGEMARLTGLDTREVQRDRTGLARRYAVQHGVTLVLKGARTVTATPAGDVYVNASGNPGMATGGAGDALAGLIAGLLAQGYDAGLAAALGVYLHGLAGDRAAASRPFPGSLIAGDMINCL</sequence>
<evidence type="ECO:0000256" key="2">
    <source>
        <dbReference type="ARBA" id="ARBA00000909"/>
    </source>
</evidence>
<dbReference type="Proteomes" id="UP001154322">
    <property type="component" value="Unassembled WGS sequence"/>
</dbReference>
<feature type="binding site" evidence="18">
    <location>
        <position position="64"/>
    </location>
    <ligand>
        <name>K(+)</name>
        <dbReference type="ChEBI" id="CHEBI:29103"/>
    </ligand>
</feature>
<feature type="binding site" evidence="17">
    <location>
        <position position="340"/>
    </location>
    <ligand>
        <name>(6S)-NADPHX</name>
        <dbReference type="ChEBI" id="CHEBI:64076"/>
    </ligand>
</feature>
<comment type="subunit">
    <text evidence="17">Homotetramer.</text>
</comment>
<feature type="binding site" evidence="18">
    <location>
        <begin position="63"/>
        <end position="67"/>
    </location>
    <ligand>
        <name>(6S)-NADPHX</name>
        <dbReference type="ChEBI" id="CHEBI:64076"/>
    </ligand>
</feature>
<feature type="binding site" evidence="17">
    <location>
        <position position="393"/>
    </location>
    <ligand>
        <name>(6S)-NADPHX</name>
        <dbReference type="ChEBI" id="CHEBI:64076"/>
    </ligand>
</feature>
<evidence type="ECO:0000313" key="22">
    <source>
        <dbReference type="EMBL" id="CAH8246788.1"/>
    </source>
</evidence>
<dbReference type="HAMAP" id="MF_01966">
    <property type="entry name" value="NADHX_epimerase"/>
    <property type="match status" value="1"/>
</dbReference>
<evidence type="ECO:0000256" key="19">
    <source>
        <dbReference type="PIRNR" id="PIRNR017184"/>
    </source>
</evidence>
<feature type="binding site" evidence="17">
    <location>
        <position position="269"/>
    </location>
    <ligand>
        <name>(6S)-NADPHX</name>
        <dbReference type="ChEBI" id="CHEBI:64076"/>
    </ligand>
</feature>
<dbReference type="Gene3D" id="3.40.50.10260">
    <property type="entry name" value="YjeF N-terminal domain"/>
    <property type="match status" value="1"/>
</dbReference>
<dbReference type="EC" id="4.2.1.136" evidence="19"/>
<evidence type="ECO:0000259" key="20">
    <source>
        <dbReference type="PROSITE" id="PS51383"/>
    </source>
</evidence>
<evidence type="ECO:0000256" key="4">
    <source>
        <dbReference type="ARBA" id="ARBA00009524"/>
    </source>
</evidence>
<evidence type="ECO:0000256" key="18">
    <source>
        <dbReference type="HAMAP-Rule" id="MF_01966"/>
    </source>
</evidence>
<dbReference type="PANTHER" id="PTHR12592:SF0">
    <property type="entry name" value="ATP-DEPENDENT (S)-NAD(P)H-HYDRATE DEHYDRATASE"/>
    <property type="match status" value="1"/>
</dbReference>
<comment type="function">
    <text evidence="18">Catalyzes the epimerization of the S- and R-forms of NAD(P)HX, a damaged form of NAD(P)H that is a result of enzymatic or heat-dependent hydration. This is a prerequisite for the S-specific NAD(P)H-hydrate dehydratase to allow the repair of both epimers of NAD(P)HX.</text>
</comment>
<dbReference type="Pfam" id="PF01256">
    <property type="entry name" value="Carb_kinase"/>
    <property type="match status" value="1"/>
</dbReference>
<keyword evidence="7 17" id="KW-0067">ATP-binding</keyword>
<comment type="catalytic activity">
    <reaction evidence="1 18 19">
        <text>(6R)-NADHX = (6S)-NADHX</text>
        <dbReference type="Rhea" id="RHEA:32215"/>
        <dbReference type="ChEBI" id="CHEBI:64074"/>
        <dbReference type="ChEBI" id="CHEBI:64075"/>
        <dbReference type="EC" id="5.1.99.6"/>
    </reaction>
</comment>
<dbReference type="PANTHER" id="PTHR12592">
    <property type="entry name" value="ATP-DEPENDENT (S)-NAD(P)H-HYDRATE DEHYDRATASE FAMILY MEMBER"/>
    <property type="match status" value="1"/>
</dbReference>
<comment type="catalytic activity">
    <reaction evidence="16 17 19">
        <text>(6S)-NADPHX + ADP = AMP + phosphate + NADPH + H(+)</text>
        <dbReference type="Rhea" id="RHEA:32235"/>
        <dbReference type="ChEBI" id="CHEBI:15378"/>
        <dbReference type="ChEBI" id="CHEBI:43474"/>
        <dbReference type="ChEBI" id="CHEBI:57783"/>
        <dbReference type="ChEBI" id="CHEBI:64076"/>
        <dbReference type="ChEBI" id="CHEBI:456215"/>
        <dbReference type="ChEBI" id="CHEBI:456216"/>
        <dbReference type="EC" id="4.2.1.136"/>
    </reaction>
</comment>
<dbReference type="InterPro" id="IPR000631">
    <property type="entry name" value="CARKD"/>
</dbReference>
<evidence type="ECO:0000256" key="14">
    <source>
        <dbReference type="ARBA" id="ARBA00025153"/>
    </source>
</evidence>
<dbReference type="InterPro" id="IPR029056">
    <property type="entry name" value="Ribokinase-like"/>
</dbReference>
<dbReference type="NCBIfam" id="TIGR00197">
    <property type="entry name" value="yjeF_nterm"/>
    <property type="match status" value="1"/>
</dbReference>